<evidence type="ECO:0000256" key="2">
    <source>
        <dbReference type="ARBA" id="ARBA00022598"/>
    </source>
</evidence>
<gene>
    <name evidence="4" type="ORF">BN580_02071</name>
</gene>
<dbReference type="GO" id="GO:0006631">
    <property type="term" value="P:fatty acid metabolic process"/>
    <property type="evidence" value="ECO:0007669"/>
    <property type="project" value="TreeGrafter"/>
</dbReference>
<sequence>MSRVALIGRNSLEYISLLIEIWNSGNCAVLIDCQTPYNAAAEMMREAGVKKCYLQTSLWDANVVNEFCDIEFICFDVDNTAIFVIPDCLYNKFVPNYSKAEAVIIYSSGTTGKSKGIVLSHFAINTNADAVIKYITSSADNECIYTIRHLSHSSTLTCELLVALKSHMKMIVAASTPVPRLVFSAISKYHVTILCVNPTILSLLCDELVRRSYTISSIRKIYVSGAVLSDATYEKAKFAFAGVSIFNAYGLSEAGPRVAVQGPENCNCNSARKPICGVKVVIVNERGMTVTDGERGVVHVKTPSLFSGYVMGKEKYVSLYQ</sequence>
<comment type="similarity">
    <text evidence="1">Belongs to the ATP-dependent AMP-binding enzyme family.</text>
</comment>
<dbReference type="InterPro" id="IPR042099">
    <property type="entry name" value="ANL_N_sf"/>
</dbReference>
<dbReference type="PROSITE" id="PS00455">
    <property type="entry name" value="AMP_BINDING"/>
    <property type="match status" value="1"/>
</dbReference>
<evidence type="ECO:0000313" key="5">
    <source>
        <dbReference type="Proteomes" id="UP000017938"/>
    </source>
</evidence>
<proteinExistence type="inferred from homology"/>
<dbReference type="AlphaFoldDB" id="R6UZZ8"/>
<dbReference type="Gene3D" id="3.40.50.12780">
    <property type="entry name" value="N-terminal domain of ligase-like"/>
    <property type="match status" value="1"/>
</dbReference>
<keyword evidence="2 4" id="KW-0436">Ligase</keyword>
<dbReference type="Proteomes" id="UP000017938">
    <property type="component" value="Unassembled WGS sequence"/>
</dbReference>
<dbReference type="EMBL" id="CBFW010000343">
    <property type="protein sequence ID" value="CDC76127.1"/>
    <property type="molecule type" value="Genomic_DNA"/>
</dbReference>
<dbReference type="STRING" id="1263015.BN580_02071"/>
<dbReference type="PANTHER" id="PTHR43201:SF5">
    <property type="entry name" value="MEDIUM-CHAIN ACYL-COA LIGASE ACSF2, MITOCHONDRIAL"/>
    <property type="match status" value="1"/>
</dbReference>
<dbReference type="PANTHER" id="PTHR43201">
    <property type="entry name" value="ACYL-COA SYNTHETASE"/>
    <property type="match status" value="1"/>
</dbReference>
<evidence type="ECO:0000259" key="3">
    <source>
        <dbReference type="Pfam" id="PF00501"/>
    </source>
</evidence>
<reference evidence="4" key="1">
    <citation type="submission" date="2012-11" db="EMBL/GenBank/DDBJ databases">
        <title>Dependencies among metagenomic species, viruses, plasmids and units of genetic variation.</title>
        <authorList>
            <person name="Nielsen H.B."/>
            <person name="Almeida M."/>
            <person name="Juncker A.S."/>
            <person name="Rasmussen S."/>
            <person name="Li J."/>
            <person name="Sunagawa S."/>
            <person name="Plichta D."/>
            <person name="Gautier L."/>
            <person name="Le Chatelier E."/>
            <person name="Peletier E."/>
            <person name="Bonde I."/>
            <person name="Nielsen T."/>
            <person name="Manichanh C."/>
            <person name="Arumugam M."/>
            <person name="Batto J."/>
            <person name="Santos M.B.Q.D."/>
            <person name="Blom N."/>
            <person name="Borruel N."/>
            <person name="Burgdorf K.S."/>
            <person name="Boumezbeur F."/>
            <person name="Casellas F."/>
            <person name="Dore J."/>
            <person name="Guarner F."/>
            <person name="Hansen T."/>
            <person name="Hildebrand F."/>
            <person name="Kaas R.S."/>
            <person name="Kennedy S."/>
            <person name="Kristiansen K."/>
            <person name="Kultima J.R."/>
            <person name="Leonard P."/>
            <person name="Levenez F."/>
            <person name="Lund O."/>
            <person name="Moumen B."/>
            <person name="Le Paslier D."/>
            <person name="Pons N."/>
            <person name="Pedersen O."/>
            <person name="Prifti E."/>
            <person name="Qin J."/>
            <person name="Raes J."/>
            <person name="Tap J."/>
            <person name="Tims S."/>
            <person name="Ussery D.W."/>
            <person name="Yamada T."/>
            <person name="MetaHit consortium"/>
            <person name="Renault P."/>
            <person name="Sicheritz-Ponten T."/>
            <person name="Bork P."/>
            <person name="Wang J."/>
            <person name="Brunak S."/>
            <person name="Ehrlich S.D."/>
        </authorList>
    </citation>
    <scope>NUCLEOTIDE SEQUENCE [LARGE SCALE GENOMIC DNA]</scope>
</reference>
<organism evidence="4 5">
    <name type="scientific">Candidatus Colimorpha enterica</name>
    <dbReference type="NCBI Taxonomy" id="3083063"/>
    <lineage>
        <taxon>Bacteria</taxon>
        <taxon>Pseudomonadati</taxon>
        <taxon>Bacteroidota</taxon>
        <taxon>Bacteroidia</taxon>
        <taxon>Bacteroidales</taxon>
        <taxon>Candidatus Colimorpha</taxon>
    </lineage>
</organism>
<dbReference type="GO" id="GO:0031956">
    <property type="term" value="F:medium-chain fatty acid-CoA ligase activity"/>
    <property type="evidence" value="ECO:0007669"/>
    <property type="project" value="TreeGrafter"/>
</dbReference>
<name>R6UZZ8_9BACT</name>
<comment type="caution">
    <text evidence="4">The sequence shown here is derived from an EMBL/GenBank/DDBJ whole genome shotgun (WGS) entry which is preliminary data.</text>
</comment>
<dbReference type="InterPro" id="IPR000873">
    <property type="entry name" value="AMP-dep_synth/lig_dom"/>
</dbReference>
<evidence type="ECO:0000256" key="1">
    <source>
        <dbReference type="ARBA" id="ARBA00006432"/>
    </source>
</evidence>
<accession>R6UZZ8</accession>
<protein>
    <submittedName>
        <fullName evidence="4">AMP-dependent synthetase and ligase</fullName>
    </submittedName>
</protein>
<evidence type="ECO:0000313" key="4">
    <source>
        <dbReference type="EMBL" id="CDC76127.1"/>
    </source>
</evidence>
<feature type="domain" description="AMP-dependent synthetase/ligase" evidence="3">
    <location>
        <begin position="2"/>
        <end position="309"/>
    </location>
</feature>
<dbReference type="SUPFAM" id="SSF56801">
    <property type="entry name" value="Acetyl-CoA synthetase-like"/>
    <property type="match status" value="1"/>
</dbReference>
<dbReference type="InterPro" id="IPR020845">
    <property type="entry name" value="AMP-binding_CS"/>
</dbReference>
<dbReference type="Pfam" id="PF00501">
    <property type="entry name" value="AMP-binding"/>
    <property type="match status" value="1"/>
</dbReference>